<comment type="caution">
    <text evidence="7">The sequence shown here is derived from an EMBL/GenBank/DDBJ whole genome shotgun (WGS) entry which is preliminary data.</text>
</comment>
<dbReference type="RefSeq" id="XP_058334191.1">
    <property type="nucleotide sequence ID" value="XM_058471050.1"/>
</dbReference>
<dbReference type="InterPro" id="IPR001138">
    <property type="entry name" value="Zn2Cys6_DnaBD"/>
</dbReference>
<evidence type="ECO:0000256" key="5">
    <source>
        <dbReference type="ARBA" id="ARBA00023242"/>
    </source>
</evidence>
<dbReference type="GO" id="GO:0000978">
    <property type="term" value="F:RNA polymerase II cis-regulatory region sequence-specific DNA binding"/>
    <property type="evidence" value="ECO:0007669"/>
    <property type="project" value="TreeGrafter"/>
</dbReference>
<keyword evidence="8" id="KW-1185">Reference proteome</keyword>
<dbReference type="GO" id="GO:0000981">
    <property type="term" value="F:DNA-binding transcription factor activity, RNA polymerase II-specific"/>
    <property type="evidence" value="ECO:0007669"/>
    <property type="project" value="InterPro"/>
</dbReference>
<dbReference type="AlphaFoldDB" id="A0A9W9PH64"/>
<keyword evidence="1" id="KW-0479">Metal-binding</keyword>
<dbReference type="InterPro" id="IPR051127">
    <property type="entry name" value="Fungal_SecMet_Regulators"/>
</dbReference>
<dbReference type="InterPro" id="IPR011032">
    <property type="entry name" value="GroES-like_sf"/>
</dbReference>
<dbReference type="SUPFAM" id="SSF57701">
    <property type="entry name" value="Zn2/Cys6 DNA-binding domain"/>
    <property type="match status" value="1"/>
</dbReference>
<proteinExistence type="predicted"/>
<dbReference type="PANTHER" id="PTHR47424">
    <property type="entry name" value="REGULATORY PROTEIN GAL4"/>
    <property type="match status" value="1"/>
</dbReference>
<gene>
    <name evidence="7" type="ORF">N7468_001753</name>
</gene>
<organism evidence="7 8">
    <name type="scientific">Penicillium chermesinum</name>
    <dbReference type="NCBI Taxonomy" id="63820"/>
    <lineage>
        <taxon>Eukaryota</taxon>
        <taxon>Fungi</taxon>
        <taxon>Dikarya</taxon>
        <taxon>Ascomycota</taxon>
        <taxon>Pezizomycotina</taxon>
        <taxon>Eurotiomycetes</taxon>
        <taxon>Eurotiomycetidae</taxon>
        <taxon>Eurotiales</taxon>
        <taxon>Aspergillaceae</taxon>
        <taxon>Penicillium</taxon>
    </lineage>
</organism>
<evidence type="ECO:0000313" key="7">
    <source>
        <dbReference type="EMBL" id="KAJ5246770.1"/>
    </source>
</evidence>
<dbReference type="CDD" id="cd00067">
    <property type="entry name" value="GAL4"/>
    <property type="match status" value="1"/>
</dbReference>
<evidence type="ECO:0000256" key="3">
    <source>
        <dbReference type="ARBA" id="ARBA00023125"/>
    </source>
</evidence>
<sequence>MKHTSLGHTDTVVQHGAIYVGDYPVVLGHEAAGIKPTVGHPSPFLHVLITAKIEKEMQHPEQPDDVRGDAGNSLGSKAYAVKRRRTSLACDACRTRKSKCDGSRPKCATCTNFGLECLYTPSSTSTNLIVNKDYLQSLESRIVTLEESLRTVRAHIPGLSHDVHDGVAVKNRLDEPPELAQTESLANIADTEDSVDAMGTVAFADEQDCGFFGPSSNIAFLRHLSSALSYNANSPVTASSSSSTGKILLDGGFVNVSRPPSPGLSGIDSTCRRQKETDIFALPPAHETSQLVHKYFTDTGLLYPYIYPPSFLETYRGMSERHLKVRRTWLGLLNMILAMAKITAAPSGEPAEERIAAADVFYKRALSLCGKEMLRGTTLEVVQYLLLTGQYMQGTQKSVQAWTVHGLAVKAALQLGLHSKDASRVFSPQEQEIRKRTWYGTLSMTLGRPAAIPDNYVKLDLPTNYVDGGGPTESPVVDNKTFQMSVDFFSSTILLYKQLFNIVDLLYGQNLGCDPSLTVAESISTILSIERQLVVWEKSLPQNINIATATNIREGNEDMPDPPRFYSMKFSVILTLRYLHLRILLHRPILVKFLDACGKGGIDNHEETLLQQIGFNSIQICMESAMSIIDIIRELVHSSGWHKNLLGAWWYTLYYTFHSALILLGMIRISKNSQPATTSLSHNIDELIAYHGQVVSILYKLDCGNRIVDRCRCYLEQFNNTINAPGELELNHVGIGGIPLGGSGTNAESSPLGLEFGEFLINGDFWSLLNRQESVPSE</sequence>
<dbReference type="InterPro" id="IPR036864">
    <property type="entry name" value="Zn2-C6_fun-type_DNA-bd_sf"/>
</dbReference>
<dbReference type="Pfam" id="PF00172">
    <property type="entry name" value="Zn_clus"/>
    <property type="match status" value="1"/>
</dbReference>
<dbReference type="EMBL" id="JAPQKS010000002">
    <property type="protein sequence ID" value="KAJ5246770.1"/>
    <property type="molecule type" value="Genomic_DNA"/>
</dbReference>
<keyword evidence="4" id="KW-0804">Transcription</keyword>
<reference evidence="7" key="1">
    <citation type="submission" date="2022-11" db="EMBL/GenBank/DDBJ databases">
        <authorList>
            <person name="Petersen C."/>
        </authorList>
    </citation>
    <scope>NUCLEOTIDE SEQUENCE</scope>
    <source>
        <strain evidence="7">IBT 19713</strain>
    </source>
</reference>
<dbReference type="Pfam" id="PF04082">
    <property type="entry name" value="Fungal_trans"/>
    <property type="match status" value="1"/>
</dbReference>
<name>A0A9W9PH64_9EURO</name>
<dbReference type="CDD" id="cd12148">
    <property type="entry name" value="fungal_TF_MHR"/>
    <property type="match status" value="1"/>
</dbReference>
<dbReference type="GeneID" id="83198353"/>
<dbReference type="PROSITE" id="PS50048">
    <property type="entry name" value="ZN2_CY6_FUNGAL_2"/>
    <property type="match status" value="1"/>
</dbReference>
<dbReference type="PROSITE" id="PS00463">
    <property type="entry name" value="ZN2_CY6_FUNGAL_1"/>
    <property type="match status" value="1"/>
</dbReference>
<dbReference type="GO" id="GO:0008270">
    <property type="term" value="F:zinc ion binding"/>
    <property type="evidence" value="ECO:0007669"/>
    <property type="project" value="InterPro"/>
</dbReference>
<keyword evidence="3" id="KW-0238">DNA-binding</keyword>
<evidence type="ECO:0000313" key="8">
    <source>
        <dbReference type="Proteomes" id="UP001150941"/>
    </source>
</evidence>
<reference evidence="7" key="2">
    <citation type="journal article" date="2023" name="IMA Fungus">
        <title>Comparative genomic study of the Penicillium genus elucidates a diverse pangenome and 15 lateral gene transfer events.</title>
        <authorList>
            <person name="Petersen C."/>
            <person name="Sorensen T."/>
            <person name="Nielsen M.R."/>
            <person name="Sondergaard T.E."/>
            <person name="Sorensen J.L."/>
            <person name="Fitzpatrick D.A."/>
            <person name="Frisvad J.C."/>
            <person name="Nielsen K.L."/>
        </authorList>
    </citation>
    <scope>NUCLEOTIDE SEQUENCE</scope>
    <source>
        <strain evidence="7">IBT 19713</strain>
    </source>
</reference>
<evidence type="ECO:0000256" key="4">
    <source>
        <dbReference type="ARBA" id="ARBA00023163"/>
    </source>
</evidence>
<evidence type="ECO:0000259" key="6">
    <source>
        <dbReference type="PROSITE" id="PS50048"/>
    </source>
</evidence>
<evidence type="ECO:0000256" key="2">
    <source>
        <dbReference type="ARBA" id="ARBA00023015"/>
    </source>
</evidence>
<dbReference type="PANTHER" id="PTHR47424:SF3">
    <property type="entry name" value="REGULATORY PROTEIN GAL4"/>
    <property type="match status" value="1"/>
</dbReference>
<dbReference type="SMART" id="SM00066">
    <property type="entry name" value="GAL4"/>
    <property type="match status" value="1"/>
</dbReference>
<evidence type="ECO:0000256" key="1">
    <source>
        <dbReference type="ARBA" id="ARBA00022723"/>
    </source>
</evidence>
<dbReference type="InterPro" id="IPR007219">
    <property type="entry name" value="XnlR_reg_dom"/>
</dbReference>
<accession>A0A9W9PH64</accession>
<dbReference type="OrthoDB" id="3364175at2759"/>
<dbReference type="GO" id="GO:0005634">
    <property type="term" value="C:nucleus"/>
    <property type="evidence" value="ECO:0007669"/>
    <property type="project" value="TreeGrafter"/>
</dbReference>
<keyword evidence="5" id="KW-0539">Nucleus</keyword>
<dbReference type="SUPFAM" id="SSF50129">
    <property type="entry name" value="GroES-like"/>
    <property type="match status" value="1"/>
</dbReference>
<protein>
    <submittedName>
        <fullName evidence="7">C6 transcription factor</fullName>
    </submittedName>
</protein>
<dbReference type="GO" id="GO:0000435">
    <property type="term" value="P:positive regulation of transcription from RNA polymerase II promoter by galactose"/>
    <property type="evidence" value="ECO:0007669"/>
    <property type="project" value="TreeGrafter"/>
</dbReference>
<keyword evidence="2" id="KW-0805">Transcription regulation</keyword>
<dbReference type="Proteomes" id="UP001150941">
    <property type="component" value="Unassembled WGS sequence"/>
</dbReference>
<dbReference type="GO" id="GO:0006351">
    <property type="term" value="P:DNA-templated transcription"/>
    <property type="evidence" value="ECO:0007669"/>
    <property type="project" value="InterPro"/>
</dbReference>
<dbReference type="SMART" id="SM00906">
    <property type="entry name" value="Fungal_trans"/>
    <property type="match status" value="1"/>
</dbReference>
<dbReference type="Gene3D" id="4.10.240.10">
    <property type="entry name" value="Zn(2)-C6 fungal-type DNA-binding domain"/>
    <property type="match status" value="1"/>
</dbReference>
<feature type="domain" description="Zn(2)-C6 fungal-type" evidence="6">
    <location>
        <begin position="89"/>
        <end position="119"/>
    </location>
</feature>